<dbReference type="SMART" id="SM01086">
    <property type="entry name" value="ClpB_D2-small"/>
    <property type="match status" value="1"/>
</dbReference>
<dbReference type="InterPro" id="IPR003959">
    <property type="entry name" value="ATPase_AAA_core"/>
</dbReference>
<accession>C2EMK4</accession>
<evidence type="ECO:0000313" key="9">
    <source>
        <dbReference type="EMBL" id="EEJ72213.1"/>
    </source>
</evidence>
<keyword evidence="4 6" id="KW-0067">ATP-binding</keyword>
<dbReference type="InterPro" id="IPR003593">
    <property type="entry name" value="AAA+_ATPase"/>
</dbReference>
<reference evidence="9 10" key="1">
    <citation type="submission" date="2009-01" db="EMBL/GenBank/DDBJ databases">
        <authorList>
            <person name="Qin X."/>
            <person name="Bachman B."/>
            <person name="Battles P."/>
            <person name="Bell A."/>
            <person name="Bess C."/>
            <person name="Bickham C."/>
            <person name="Chaboub L."/>
            <person name="Chen D."/>
            <person name="Coyle M."/>
            <person name="Deiros D.R."/>
            <person name="Dinh H."/>
            <person name="Forbes L."/>
            <person name="Fowler G."/>
            <person name="Francisco L."/>
            <person name="Fu Q."/>
            <person name="Gubbala S."/>
            <person name="Hale W."/>
            <person name="Han Y."/>
            <person name="Hemphill L."/>
            <person name="Highlander S.K."/>
            <person name="Hirani K."/>
            <person name="Hogues M."/>
            <person name="Jackson L."/>
            <person name="Jakkamsetti A."/>
            <person name="Javaid M."/>
            <person name="Jiang H."/>
            <person name="Korchina V."/>
            <person name="Kovar C."/>
            <person name="Lara F."/>
            <person name="Lee S."/>
            <person name="Mata R."/>
            <person name="Mathew T."/>
            <person name="Moen C."/>
            <person name="Morales K."/>
            <person name="Munidasa M."/>
            <person name="Nazareth L."/>
            <person name="Ngo R."/>
            <person name="Nguyen L."/>
            <person name="Okwuonu G."/>
            <person name="Ongeri F."/>
            <person name="Patil S."/>
            <person name="Petrosino J."/>
            <person name="Pham C."/>
            <person name="Pham P."/>
            <person name="Pu L.-L."/>
            <person name="Puazo M."/>
            <person name="Raj R."/>
            <person name="Reid J."/>
            <person name="Rouhana J."/>
            <person name="Saada N."/>
            <person name="Shang Y."/>
            <person name="Simmons D."/>
            <person name="Thornton R."/>
            <person name="Warren J."/>
            <person name="Weissenberger G."/>
            <person name="Zhang J."/>
            <person name="Zhang L."/>
            <person name="Zhou C."/>
            <person name="Zhu D."/>
            <person name="Muzny D."/>
            <person name="Worley K."/>
            <person name="Gibbs R."/>
        </authorList>
    </citation>
    <scope>NUCLEOTIDE SEQUENCE [LARGE SCALE GENOMIC DNA]</scope>
    <source>
        <strain evidence="9 10">DSM 16047</strain>
    </source>
</reference>
<dbReference type="Pfam" id="PF06689">
    <property type="entry name" value="zf-C4_ClpX"/>
    <property type="match status" value="1"/>
</dbReference>
<dbReference type="EMBL" id="ACGU01000043">
    <property type="protein sequence ID" value="EEJ72213.1"/>
    <property type="molecule type" value="Genomic_DNA"/>
</dbReference>
<evidence type="ECO:0000256" key="7">
    <source>
        <dbReference type="PROSITE-ProRule" id="PRU01250"/>
    </source>
</evidence>
<comment type="caution">
    <text evidence="9">The sequence shown here is derived from an EMBL/GenBank/DDBJ whole genome shotgun (WGS) entry which is preliminary data.</text>
</comment>
<keyword evidence="2 6" id="KW-0547">Nucleotide-binding</keyword>
<dbReference type="SMART" id="SM00994">
    <property type="entry name" value="zf-C4_ClpX"/>
    <property type="match status" value="1"/>
</dbReference>
<organism evidence="9 10">
    <name type="scientific">Lactobacillus ultunensis DSM 16047</name>
    <dbReference type="NCBI Taxonomy" id="525365"/>
    <lineage>
        <taxon>Bacteria</taxon>
        <taxon>Bacillati</taxon>
        <taxon>Bacillota</taxon>
        <taxon>Bacilli</taxon>
        <taxon>Lactobacillales</taxon>
        <taxon>Lactobacillaceae</taxon>
        <taxon>Lactobacillus</taxon>
    </lineage>
</organism>
<keyword evidence="10" id="KW-1185">Reference proteome</keyword>
<dbReference type="GO" id="GO:0009376">
    <property type="term" value="C:HslUV protease complex"/>
    <property type="evidence" value="ECO:0007669"/>
    <property type="project" value="TreeGrafter"/>
</dbReference>
<feature type="binding site" evidence="6 7">
    <location>
        <position position="25"/>
    </location>
    <ligand>
        <name>Zn(2+)</name>
        <dbReference type="ChEBI" id="CHEBI:29105"/>
    </ligand>
</feature>
<sequence length="432" mass="47993">MVDIGGKKLMANQFTDQEEIKCAFCGKTQDQVKKMIAGNGVYICNECVDLAKKIIDDELRADTLKTARELPKPVEIKKQLDQYVIGQDRAKKVLSVAVYNHYKRISQMDVDSSTELQKSNIAMIGPTGSGKTYLAQTLARILNVPFAIADATTLTEAGYVGEDVENILLKLLQNADYDLERAQRGIIYIDEIDKISKKSENVSITRDVSGEGVQQSLLKILEGTIASVPPQGGRKHPQQEMIKMDTTNILFIVGGAFDGIEQIVKNRLGKKTIGFGAENEVSKVDADDWTRHLTTADLVKFGMIPEFIGRIPIITTLDKLDSKDLVRVLTEPKNALVKQYKKLLSLDGVDLKFTDGALKAIADLAIQRNMGARGLRTIIENSIMDIMYETPSEEDIEAVEVTKDVITRHAKPRVIRKKTEENEKSQVSANDH</sequence>
<keyword evidence="1 6" id="KW-0479">Metal-binding</keyword>
<dbReference type="Proteomes" id="UP000005583">
    <property type="component" value="Unassembled WGS sequence"/>
</dbReference>
<comment type="function">
    <text evidence="6">ATP-dependent specificity component of the Clp protease. It directs the protease to specific substrates. Can perform chaperone functions in the absence of ClpP.</text>
</comment>
<dbReference type="NCBIfam" id="NF003745">
    <property type="entry name" value="PRK05342.1"/>
    <property type="match status" value="1"/>
</dbReference>
<dbReference type="InterPro" id="IPR004487">
    <property type="entry name" value="Clp_protease_ATP-bd_su_ClpX"/>
</dbReference>
<dbReference type="CDD" id="cd19497">
    <property type="entry name" value="RecA-like_ClpX"/>
    <property type="match status" value="1"/>
</dbReference>
<dbReference type="FunFam" id="3.40.50.300:FF:000005">
    <property type="entry name" value="ATP-dependent Clp protease ATP-binding subunit ClpX"/>
    <property type="match status" value="1"/>
</dbReference>
<evidence type="ECO:0000259" key="8">
    <source>
        <dbReference type="PROSITE" id="PS51902"/>
    </source>
</evidence>
<dbReference type="InterPro" id="IPR019489">
    <property type="entry name" value="Clp_ATPase_C"/>
</dbReference>
<dbReference type="GO" id="GO:0005524">
    <property type="term" value="F:ATP binding"/>
    <property type="evidence" value="ECO:0007669"/>
    <property type="project" value="UniProtKB-UniRule"/>
</dbReference>
<dbReference type="STRING" id="525365.HMPREF0548_0900"/>
<dbReference type="PANTHER" id="PTHR48102:SF7">
    <property type="entry name" value="ATP-DEPENDENT CLP PROTEASE ATP-BINDING SUBUNIT CLPX-LIKE, MITOCHONDRIAL"/>
    <property type="match status" value="1"/>
</dbReference>
<gene>
    <name evidence="6 9" type="primary">clpX</name>
    <name evidence="9" type="ORF">HMPREF0548_0900</name>
</gene>
<evidence type="ECO:0000256" key="2">
    <source>
        <dbReference type="ARBA" id="ARBA00022741"/>
    </source>
</evidence>
<dbReference type="SUPFAM" id="SSF57716">
    <property type="entry name" value="Glucocorticoid receptor-like (DNA-binding domain)"/>
    <property type="match status" value="1"/>
</dbReference>
<feature type="domain" description="ClpX-type ZB" evidence="8">
    <location>
        <begin position="10"/>
        <end position="63"/>
    </location>
</feature>
<dbReference type="InterPro" id="IPR038366">
    <property type="entry name" value="Znf_CppX_C4_sf"/>
</dbReference>
<feature type="binding site" evidence="6 7">
    <location>
        <position position="22"/>
    </location>
    <ligand>
        <name>Zn(2+)</name>
        <dbReference type="ChEBI" id="CHEBI:29105"/>
    </ligand>
</feature>
<dbReference type="NCBIfam" id="TIGR00382">
    <property type="entry name" value="clpX"/>
    <property type="match status" value="1"/>
</dbReference>
<dbReference type="FunFam" id="1.10.8.60:FF:000002">
    <property type="entry name" value="ATP-dependent Clp protease ATP-binding subunit ClpX"/>
    <property type="match status" value="1"/>
</dbReference>
<feature type="binding site" evidence="6">
    <location>
        <begin position="126"/>
        <end position="133"/>
    </location>
    <ligand>
        <name>ATP</name>
        <dbReference type="ChEBI" id="CHEBI:30616"/>
    </ligand>
</feature>
<dbReference type="GO" id="GO:0008233">
    <property type="term" value="F:peptidase activity"/>
    <property type="evidence" value="ECO:0007669"/>
    <property type="project" value="UniProtKB-KW"/>
</dbReference>
<comment type="similarity">
    <text evidence="6 7">Belongs to the ClpX chaperone family.</text>
</comment>
<dbReference type="GO" id="GO:0051082">
    <property type="term" value="F:unfolded protein binding"/>
    <property type="evidence" value="ECO:0007669"/>
    <property type="project" value="UniProtKB-UniRule"/>
</dbReference>
<dbReference type="Pfam" id="PF07724">
    <property type="entry name" value="AAA_2"/>
    <property type="match status" value="1"/>
</dbReference>
<dbReference type="GO" id="GO:0051301">
    <property type="term" value="P:cell division"/>
    <property type="evidence" value="ECO:0007669"/>
    <property type="project" value="TreeGrafter"/>
</dbReference>
<dbReference type="HOGENOM" id="CLU_014218_8_2_9"/>
<keyword evidence="9" id="KW-0378">Hydrolase</keyword>
<proteinExistence type="inferred from homology"/>
<dbReference type="AlphaFoldDB" id="C2EMK4"/>
<dbReference type="GO" id="GO:0140662">
    <property type="term" value="F:ATP-dependent protein folding chaperone"/>
    <property type="evidence" value="ECO:0007669"/>
    <property type="project" value="InterPro"/>
</dbReference>
<dbReference type="GO" id="GO:0046983">
    <property type="term" value="F:protein dimerization activity"/>
    <property type="evidence" value="ECO:0007669"/>
    <property type="project" value="UniProtKB-UniRule"/>
</dbReference>
<keyword evidence="3 6" id="KW-0862">Zinc</keyword>
<feature type="binding site" evidence="6 7">
    <location>
        <position position="47"/>
    </location>
    <ligand>
        <name>Zn(2+)</name>
        <dbReference type="ChEBI" id="CHEBI:29105"/>
    </ligand>
</feature>
<dbReference type="SUPFAM" id="SSF52540">
    <property type="entry name" value="P-loop containing nucleoside triphosphate hydrolases"/>
    <property type="match status" value="1"/>
</dbReference>
<dbReference type="GO" id="GO:0051603">
    <property type="term" value="P:proteolysis involved in protein catabolic process"/>
    <property type="evidence" value="ECO:0007669"/>
    <property type="project" value="TreeGrafter"/>
</dbReference>
<dbReference type="InterPro" id="IPR050052">
    <property type="entry name" value="ATP-dep_Clp_protease_ClpX"/>
</dbReference>
<comment type="subunit">
    <text evidence="6">Component of the ClpX-ClpP complex. Forms a hexameric ring that, in the presence of ATP, binds to fourteen ClpP subunits assembled into a disk-like structure with a central cavity, resembling the structure of eukaryotic proteasomes.</text>
</comment>
<keyword evidence="5 6" id="KW-0143">Chaperone</keyword>
<dbReference type="PANTHER" id="PTHR48102">
    <property type="entry name" value="ATP-DEPENDENT CLP PROTEASE ATP-BINDING SUBUNIT CLPX-LIKE, MITOCHONDRIAL-RELATED"/>
    <property type="match status" value="1"/>
</dbReference>
<dbReference type="PROSITE" id="PS51902">
    <property type="entry name" value="CLPX_ZB"/>
    <property type="match status" value="1"/>
</dbReference>
<keyword evidence="9" id="KW-0645">Protease</keyword>
<evidence type="ECO:0000256" key="1">
    <source>
        <dbReference type="ARBA" id="ARBA00022723"/>
    </source>
</evidence>
<dbReference type="InterPro" id="IPR059188">
    <property type="entry name" value="Znf_CLPX-like"/>
</dbReference>
<dbReference type="Pfam" id="PF10431">
    <property type="entry name" value="ClpB_D2-small"/>
    <property type="match status" value="1"/>
</dbReference>
<dbReference type="GO" id="GO:0008270">
    <property type="term" value="F:zinc ion binding"/>
    <property type="evidence" value="ECO:0007669"/>
    <property type="project" value="UniProtKB-UniRule"/>
</dbReference>
<protein>
    <recommendedName>
        <fullName evidence="6">ATP-dependent Clp protease ATP-binding subunit ClpX</fullName>
    </recommendedName>
</protein>
<dbReference type="InterPro" id="IPR046425">
    <property type="entry name" value="ClpX_bact"/>
</dbReference>
<evidence type="ECO:0000256" key="6">
    <source>
        <dbReference type="HAMAP-Rule" id="MF_00175"/>
    </source>
</evidence>
<evidence type="ECO:0000256" key="3">
    <source>
        <dbReference type="ARBA" id="ARBA00022833"/>
    </source>
</evidence>
<dbReference type="GO" id="GO:0016887">
    <property type="term" value="F:ATP hydrolysis activity"/>
    <property type="evidence" value="ECO:0007669"/>
    <property type="project" value="InterPro"/>
</dbReference>
<dbReference type="Gene3D" id="1.10.8.60">
    <property type="match status" value="1"/>
</dbReference>
<dbReference type="SMART" id="SM00382">
    <property type="entry name" value="AAA"/>
    <property type="match status" value="1"/>
</dbReference>
<feature type="binding site" evidence="6 7">
    <location>
        <position position="44"/>
    </location>
    <ligand>
        <name>Zn(2+)</name>
        <dbReference type="ChEBI" id="CHEBI:29105"/>
    </ligand>
</feature>
<evidence type="ECO:0000256" key="5">
    <source>
        <dbReference type="ARBA" id="ARBA00023186"/>
    </source>
</evidence>
<dbReference type="eggNOG" id="COG1219">
    <property type="taxonomic scope" value="Bacteria"/>
</dbReference>
<evidence type="ECO:0000313" key="10">
    <source>
        <dbReference type="Proteomes" id="UP000005583"/>
    </source>
</evidence>
<dbReference type="InterPro" id="IPR010603">
    <property type="entry name" value="Znf_CppX_C4"/>
</dbReference>
<dbReference type="Gene3D" id="3.40.50.300">
    <property type="entry name" value="P-loop containing nucleotide triphosphate hydrolases"/>
    <property type="match status" value="1"/>
</dbReference>
<dbReference type="HAMAP" id="MF_00175">
    <property type="entry name" value="ClpX"/>
    <property type="match status" value="1"/>
</dbReference>
<dbReference type="Gene3D" id="6.20.220.10">
    <property type="entry name" value="ClpX chaperone, C4-type zinc finger domain"/>
    <property type="match status" value="1"/>
</dbReference>
<dbReference type="InterPro" id="IPR027417">
    <property type="entry name" value="P-loop_NTPase"/>
</dbReference>
<name>C2EMK4_9LACO</name>
<evidence type="ECO:0000256" key="4">
    <source>
        <dbReference type="ARBA" id="ARBA00022840"/>
    </source>
</evidence>